<evidence type="ECO:0000259" key="3">
    <source>
        <dbReference type="Pfam" id="PF17482"/>
    </source>
</evidence>
<dbReference type="Gene3D" id="3.40.50.11780">
    <property type="match status" value="1"/>
</dbReference>
<protein>
    <submittedName>
        <fullName evidence="4">Phage tail sheath family protein</fullName>
    </submittedName>
</protein>
<dbReference type="PANTHER" id="PTHR35861:SF1">
    <property type="entry name" value="PHAGE TAIL SHEATH PROTEIN"/>
    <property type="match status" value="1"/>
</dbReference>
<keyword evidence="5" id="KW-1185">Reference proteome</keyword>
<evidence type="ECO:0000313" key="5">
    <source>
        <dbReference type="Proteomes" id="UP000294796"/>
    </source>
</evidence>
<dbReference type="InterPro" id="IPR035089">
    <property type="entry name" value="Phage_sheath_subtilisin"/>
</dbReference>
<comment type="caution">
    <text evidence="4">The sequence shown here is derived from an EMBL/GenBank/DDBJ whole genome shotgun (WGS) entry which is preliminary data.</text>
</comment>
<dbReference type="InterPro" id="IPR052042">
    <property type="entry name" value="Tail_sheath_structural"/>
</dbReference>
<feature type="domain" description="Tail sheath protein C-terminal" evidence="3">
    <location>
        <begin position="281"/>
        <end position="386"/>
    </location>
</feature>
<feature type="domain" description="Tail sheath protein subtilisin-like" evidence="2">
    <location>
        <begin position="112"/>
        <end position="279"/>
    </location>
</feature>
<sequence length="394" mass="42738">MPTYRTPGVYVEEVGLRTETITGVDTTTCAFVGPTHAALAPGEPPPLLTSVAEFERHYGDAADLSFEGHATPHYLAHAVRAFFAEGGRRLHVSPVARAVECGGRDRPFEVSDYAHALRALEAVEDIRTVAAPGATEWCDDPAALAQALITHAAQPRMHRFAVLDAPRGAGTESVLDLRRKLESPHAALYYPWVETRGTDATGAPARLLQPPSGFVCGVYARNDVERGVHVAAANQALRSATGFERTITTPQQEQLNPEGVNCLRSFPGRGHRVWGSRTTSSSPEWIYVNVRRYIDYVEASIGRGLDWVSLEENGPSLWVKVRGAIEEFLAREWTKGTLAGTRPDHAWFVRCDAGTMTDADVAGGRVVAIVGLAMLKPAEFILLRVALASRPGRG</sequence>
<evidence type="ECO:0000313" key="4">
    <source>
        <dbReference type="EMBL" id="TDK24371.1"/>
    </source>
</evidence>
<reference evidence="4 5" key="1">
    <citation type="submission" date="2019-03" db="EMBL/GenBank/DDBJ databases">
        <title>Luteimonas zhaokaii sp.nov., isolated from the rectal contents of Plateau pika in Yushu, Qinghai Province, China.</title>
        <authorList>
            <person name="Zhang G."/>
        </authorList>
    </citation>
    <scope>NUCLEOTIDE SEQUENCE [LARGE SCALE GENOMIC DNA]</scope>
    <source>
        <strain evidence="4 5">B9</strain>
    </source>
</reference>
<evidence type="ECO:0000256" key="1">
    <source>
        <dbReference type="ARBA" id="ARBA00008005"/>
    </source>
</evidence>
<dbReference type="Pfam" id="PF17482">
    <property type="entry name" value="Phage_sheath_1C"/>
    <property type="match status" value="1"/>
</dbReference>
<name>A0A4R5TTN3_9GAMM</name>
<dbReference type="EMBL" id="SMTF01000005">
    <property type="protein sequence ID" value="TDK24371.1"/>
    <property type="molecule type" value="Genomic_DNA"/>
</dbReference>
<dbReference type="RefSeq" id="WP_133321704.1">
    <property type="nucleotide sequence ID" value="NZ_SMTF01000005.1"/>
</dbReference>
<dbReference type="OrthoDB" id="9767864at2"/>
<gene>
    <name evidence="4" type="ORF">E2F46_08800</name>
</gene>
<evidence type="ECO:0000259" key="2">
    <source>
        <dbReference type="Pfam" id="PF04984"/>
    </source>
</evidence>
<dbReference type="Proteomes" id="UP000294796">
    <property type="component" value="Unassembled WGS sequence"/>
</dbReference>
<dbReference type="InterPro" id="IPR020287">
    <property type="entry name" value="Tail_sheath_C"/>
</dbReference>
<dbReference type="AlphaFoldDB" id="A0A4R5TTN3"/>
<proteinExistence type="inferred from homology"/>
<organism evidence="4 5">
    <name type="scientific">Luteimonas aestuarii</name>
    <dbReference type="NCBI Taxonomy" id="453837"/>
    <lineage>
        <taxon>Bacteria</taxon>
        <taxon>Pseudomonadati</taxon>
        <taxon>Pseudomonadota</taxon>
        <taxon>Gammaproteobacteria</taxon>
        <taxon>Lysobacterales</taxon>
        <taxon>Lysobacteraceae</taxon>
        <taxon>Luteimonas</taxon>
    </lineage>
</organism>
<dbReference type="PANTHER" id="PTHR35861">
    <property type="match status" value="1"/>
</dbReference>
<comment type="similarity">
    <text evidence="1">Belongs to the myoviridae tail sheath protein family.</text>
</comment>
<dbReference type="Pfam" id="PF04984">
    <property type="entry name" value="Phage_sheath_1"/>
    <property type="match status" value="1"/>
</dbReference>
<accession>A0A4R5TTN3</accession>